<sequence>DKFKKRIESWSTRVLSQGGKEVFINAVLQSIPTYSMACSLLPKSLCDELDRILCAHDAAVLRRILSMCFVTALYQWRLGNVESSVVGFGDSRQAETASYMKGKLCLVRRSRIRPQVMLKNLKGSKRKSLPEREILISGNPLMNLSLRLTLMGPMTPSMQDLGRGDVRRVSSAATRHSHGDRVCDNRRGLIDNNKESQLDSEDKSDI</sequence>
<proteinExistence type="predicted"/>
<dbReference type="AlphaFoldDB" id="A0A7J8YXE6"/>
<dbReference type="Proteomes" id="UP000593574">
    <property type="component" value="Unassembled WGS sequence"/>
</dbReference>
<reference evidence="2 3" key="1">
    <citation type="journal article" date="2019" name="Genome Biol. Evol.">
        <title>Insights into the evolution of the New World diploid cottons (Gossypium, subgenus Houzingenia) based on genome sequencing.</title>
        <authorList>
            <person name="Grover C.E."/>
            <person name="Arick M.A. 2nd"/>
            <person name="Thrash A."/>
            <person name="Conover J.L."/>
            <person name="Sanders W.S."/>
            <person name="Peterson D.G."/>
            <person name="Frelichowski J.E."/>
            <person name="Scheffler J.A."/>
            <person name="Scheffler B.E."/>
            <person name="Wendel J.F."/>
        </authorList>
    </citation>
    <scope>NUCLEOTIDE SEQUENCE [LARGE SCALE GENOMIC DNA]</scope>
    <source>
        <strain evidence="2">4</strain>
        <tissue evidence="2">Leaf</tissue>
    </source>
</reference>
<evidence type="ECO:0000256" key="1">
    <source>
        <dbReference type="SAM" id="MobiDB-lite"/>
    </source>
</evidence>
<dbReference type="EMBL" id="JABEZV010000001">
    <property type="protein sequence ID" value="MBA0704193.1"/>
    <property type="molecule type" value="Genomic_DNA"/>
</dbReference>
<gene>
    <name evidence="2" type="ORF">Golax_016465</name>
</gene>
<accession>A0A7J8YXE6</accession>
<name>A0A7J8YXE6_9ROSI</name>
<protein>
    <submittedName>
        <fullName evidence="2">Uncharacterized protein</fullName>
    </submittedName>
</protein>
<feature type="non-terminal residue" evidence="2">
    <location>
        <position position="1"/>
    </location>
</feature>
<evidence type="ECO:0000313" key="2">
    <source>
        <dbReference type="EMBL" id="MBA0704193.1"/>
    </source>
</evidence>
<comment type="caution">
    <text evidence="2">The sequence shown here is derived from an EMBL/GenBank/DDBJ whole genome shotgun (WGS) entry which is preliminary data.</text>
</comment>
<evidence type="ECO:0000313" key="3">
    <source>
        <dbReference type="Proteomes" id="UP000593574"/>
    </source>
</evidence>
<dbReference type="PANTHER" id="PTHR33116:SF86">
    <property type="entry name" value="REVERSE TRANSCRIPTASE DOMAIN-CONTAINING PROTEIN"/>
    <property type="match status" value="1"/>
</dbReference>
<dbReference type="PANTHER" id="PTHR33116">
    <property type="entry name" value="REVERSE TRANSCRIPTASE ZINC-BINDING DOMAIN-CONTAINING PROTEIN-RELATED-RELATED"/>
    <property type="match status" value="1"/>
</dbReference>
<feature type="region of interest" description="Disordered" evidence="1">
    <location>
        <begin position="170"/>
        <end position="206"/>
    </location>
</feature>
<feature type="compositionally biased region" description="Basic and acidic residues" evidence="1">
    <location>
        <begin position="177"/>
        <end position="206"/>
    </location>
</feature>
<keyword evidence="3" id="KW-1185">Reference proteome</keyword>
<organism evidence="2 3">
    <name type="scientific">Gossypium laxum</name>
    <dbReference type="NCBI Taxonomy" id="34288"/>
    <lineage>
        <taxon>Eukaryota</taxon>
        <taxon>Viridiplantae</taxon>
        <taxon>Streptophyta</taxon>
        <taxon>Embryophyta</taxon>
        <taxon>Tracheophyta</taxon>
        <taxon>Spermatophyta</taxon>
        <taxon>Magnoliopsida</taxon>
        <taxon>eudicotyledons</taxon>
        <taxon>Gunneridae</taxon>
        <taxon>Pentapetalae</taxon>
        <taxon>rosids</taxon>
        <taxon>malvids</taxon>
        <taxon>Malvales</taxon>
        <taxon>Malvaceae</taxon>
        <taxon>Malvoideae</taxon>
        <taxon>Gossypium</taxon>
    </lineage>
</organism>